<dbReference type="AlphaFoldDB" id="A0A0N4W1T4"/>
<dbReference type="WBParaSite" id="HPLM_0000363101-mRNA-1">
    <property type="protein sequence ID" value="HPLM_0000363101-mRNA-1"/>
    <property type="gene ID" value="HPLM_0000363101"/>
</dbReference>
<sequence>MLLCILHVYYRTPCKGFIEDIPSKPQISNPTYYKPQQALIKSTSATTKTRIVLDASSKIKDVNIPPTPINIRMLHLCRLPFGINASSLLLGISIQYGLEQQKQGDKFTIKQLIENLYVGNLLMLNSTAQPLLNTYHICKRISANMSMNLRQFITNDDNCNSHITDEDKITISSVKILGIP</sequence>
<dbReference type="Proteomes" id="UP000268014">
    <property type="component" value="Unassembled WGS sequence"/>
</dbReference>
<protein>
    <submittedName>
        <fullName evidence="3">BPI2 domain-containing protein</fullName>
    </submittedName>
</protein>
<reference evidence="3" key="1">
    <citation type="submission" date="2017-02" db="UniProtKB">
        <authorList>
            <consortium name="WormBaseParasite"/>
        </authorList>
    </citation>
    <scope>IDENTIFICATION</scope>
</reference>
<accession>A0A0N4W1T4</accession>
<organism evidence="3">
    <name type="scientific">Haemonchus placei</name>
    <name type="common">Barber's pole worm</name>
    <dbReference type="NCBI Taxonomy" id="6290"/>
    <lineage>
        <taxon>Eukaryota</taxon>
        <taxon>Metazoa</taxon>
        <taxon>Ecdysozoa</taxon>
        <taxon>Nematoda</taxon>
        <taxon>Chromadorea</taxon>
        <taxon>Rhabditida</taxon>
        <taxon>Rhabditina</taxon>
        <taxon>Rhabditomorpha</taxon>
        <taxon>Strongyloidea</taxon>
        <taxon>Trichostrongylidae</taxon>
        <taxon>Haemonchus</taxon>
    </lineage>
</organism>
<gene>
    <name evidence="1" type="ORF">HPLM_LOCUS3623</name>
</gene>
<reference evidence="1 2" key="2">
    <citation type="submission" date="2018-11" db="EMBL/GenBank/DDBJ databases">
        <authorList>
            <consortium name="Pathogen Informatics"/>
        </authorList>
    </citation>
    <scope>NUCLEOTIDE SEQUENCE [LARGE SCALE GENOMIC DNA]</scope>
    <source>
        <strain evidence="1 2">MHpl1</strain>
    </source>
</reference>
<dbReference type="EMBL" id="UZAF01016134">
    <property type="protein sequence ID" value="VDO21328.1"/>
    <property type="molecule type" value="Genomic_DNA"/>
</dbReference>
<evidence type="ECO:0000313" key="3">
    <source>
        <dbReference type="WBParaSite" id="HPLM_0000363101-mRNA-1"/>
    </source>
</evidence>
<dbReference type="OrthoDB" id="5920525at2759"/>
<dbReference type="STRING" id="6290.A0A0N4W1T4"/>
<name>A0A0N4W1T4_HAEPC</name>
<proteinExistence type="predicted"/>
<evidence type="ECO:0000313" key="1">
    <source>
        <dbReference type="EMBL" id="VDO21328.1"/>
    </source>
</evidence>
<evidence type="ECO:0000313" key="2">
    <source>
        <dbReference type="Proteomes" id="UP000268014"/>
    </source>
</evidence>
<keyword evidence="2" id="KW-1185">Reference proteome</keyword>